<reference evidence="4 5" key="1">
    <citation type="submission" date="2017-02" db="EMBL/GenBank/DDBJ databases">
        <title>The complete genomic sequence of a novel cold adapted crude oil-degrading bacterium Planococcus qaidamina Y42.</title>
        <authorList>
            <person name="Yang R."/>
        </authorList>
    </citation>
    <scope>NUCLEOTIDE SEQUENCE [LARGE SCALE GENOMIC DNA]</scope>
    <source>
        <strain evidence="4 5">Y42</strain>
    </source>
</reference>
<dbReference type="Proteomes" id="UP000188184">
    <property type="component" value="Chromosome"/>
</dbReference>
<dbReference type="GO" id="GO:0016747">
    <property type="term" value="F:acyltransferase activity, transferring groups other than amino-acyl groups"/>
    <property type="evidence" value="ECO:0007669"/>
    <property type="project" value="InterPro"/>
</dbReference>
<dbReference type="EMBL" id="CP019640">
    <property type="protein sequence ID" value="AQQ54502.1"/>
    <property type="molecule type" value="Genomic_DNA"/>
</dbReference>
<accession>A0A1Q2L3P7</accession>
<keyword evidence="1 4" id="KW-0808">Transferase</keyword>
<dbReference type="InterPro" id="IPR000182">
    <property type="entry name" value="GNAT_dom"/>
</dbReference>
<feature type="domain" description="N-acetyltransferase" evidence="3">
    <location>
        <begin position="3"/>
        <end position="171"/>
    </location>
</feature>
<name>A0A1Q2L3P7_9BACL</name>
<dbReference type="PROSITE" id="PS51186">
    <property type="entry name" value="GNAT"/>
    <property type="match status" value="1"/>
</dbReference>
<dbReference type="PANTHER" id="PTHR43877">
    <property type="entry name" value="AMINOALKYLPHOSPHONATE N-ACETYLTRANSFERASE-RELATED-RELATED"/>
    <property type="match status" value="1"/>
</dbReference>
<dbReference type="OrthoDB" id="7205533at2"/>
<evidence type="ECO:0000313" key="4">
    <source>
        <dbReference type="EMBL" id="AQQ54502.1"/>
    </source>
</evidence>
<dbReference type="Pfam" id="PF00583">
    <property type="entry name" value="Acetyltransf_1"/>
    <property type="match status" value="1"/>
</dbReference>
<gene>
    <name evidence="4" type="ORF">B0X71_16265</name>
</gene>
<dbReference type="InterPro" id="IPR050832">
    <property type="entry name" value="Bact_Acetyltransf"/>
</dbReference>
<sequence>METEFVKLTPEDLEELQQVARETFIETFRDGNTAGNLEAYTAEAFSLDQLTNELVNSNSLFYFLKAAGETAGYLKLNDEEAQTENVIENSLEIERLYVKEKFQGQGFGKAMIEQALEAAFDLDKRHIWLGVWEKNEKALQFYKKLGFEERGRHTFELGGDRQTDLLLVKEM</sequence>
<evidence type="ECO:0000313" key="5">
    <source>
        <dbReference type="Proteomes" id="UP000188184"/>
    </source>
</evidence>
<evidence type="ECO:0000256" key="2">
    <source>
        <dbReference type="ARBA" id="ARBA00023315"/>
    </source>
</evidence>
<evidence type="ECO:0000259" key="3">
    <source>
        <dbReference type="PROSITE" id="PS51186"/>
    </source>
</evidence>
<dbReference type="Gene3D" id="3.40.630.30">
    <property type="match status" value="1"/>
</dbReference>
<protein>
    <submittedName>
        <fullName evidence="4">GNAT family N-acetyltransferase</fullName>
    </submittedName>
</protein>
<proteinExistence type="predicted"/>
<dbReference type="RefSeq" id="WP_077590396.1">
    <property type="nucleotide sequence ID" value="NZ_CP019640.1"/>
</dbReference>
<dbReference type="InterPro" id="IPR016181">
    <property type="entry name" value="Acyl_CoA_acyltransferase"/>
</dbReference>
<dbReference type="CDD" id="cd04301">
    <property type="entry name" value="NAT_SF"/>
    <property type="match status" value="1"/>
</dbReference>
<keyword evidence="5" id="KW-1185">Reference proteome</keyword>
<keyword evidence="2" id="KW-0012">Acyltransferase</keyword>
<evidence type="ECO:0000256" key="1">
    <source>
        <dbReference type="ARBA" id="ARBA00022679"/>
    </source>
</evidence>
<dbReference type="SUPFAM" id="SSF55729">
    <property type="entry name" value="Acyl-CoA N-acyltransferases (Nat)"/>
    <property type="match status" value="1"/>
</dbReference>
<dbReference type="KEGG" id="pmar:B0X71_16265"/>
<dbReference type="AlphaFoldDB" id="A0A1Q2L3P7"/>
<organism evidence="4 5">
    <name type="scientific">Planococcus lenghuensis</name>
    <dbReference type="NCBI Taxonomy" id="2213202"/>
    <lineage>
        <taxon>Bacteria</taxon>
        <taxon>Bacillati</taxon>
        <taxon>Bacillota</taxon>
        <taxon>Bacilli</taxon>
        <taxon>Bacillales</taxon>
        <taxon>Caryophanaceae</taxon>
        <taxon>Planococcus</taxon>
    </lineage>
</organism>